<sequence length="695" mass="78971">MSDVKIFGKSKSLELRAELDQAFKKSKPIPRVKTVLRKILANIILNNNEVADMMSDVIPLLKLDDMEVRKLCLEFIATYSNNTQSDDSLNAIPYLEKLSESPSPILRALVIRAISSVRRREFIDVGVSLATRMIKDPDPYVRKTTAFSIARLYQYDHGAVERENLVDELNKLLYDDDQLVVANALAALSSITENSKTLTLKIDKAHSLQLISFLDSTNEWHQIYLLNALMSYVPQRETEALDLIEAVLPSLQHENAAVVLNAIKIIIYYSKYVKNPELKLPILPKRLGTSLISLLSKTPEVQFLVLRNVILLLLGNKELVHFEVEMFYCRFDDPIYVKDTKLEIIYLLANEQNVGSVLLELEEYATEVDIPMARKAIRAFGNLAVKLENAASQCVEIICDLMSHGISYIVQESTIAIKNILRKYPGEFNFAINELIKHYHLIDEPDAKTALIWIVGQYCEIIEEDTVQMLDDFISSFKDDPIEVQYATLTAATKYYLKYPTRGESIVLRVLKWATEEVDNPDIRDRGYIYWRLISSEHATSADGEFQENTKKIILNSNPVISSENDSIHPAILEELDLNIGTLASIYLKPVHTVFRSAKRKTLPISPALQRKGGKEQQHLEPVQPERPTSRTASPAIEINRRMSYRRTNSDNVTTLRTMTTASARENSLTSKKDKFSKRFSRTASLIKGKISNKN</sequence>
<comment type="caution">
    <text evidence="8">The sequence shown here is derived from an EMBL/GenBank/DDBJ whole genome shotgun (WGS) entry which is preliminary data.</text>
</comment>
<keyword evidence="3 5" id="KW-0653">Protein transport</keyword>
<evidence type="ECO:0000313" key="8">
    <source>
        <dbReference type="EMBL" id="KAG7662178.1"/>
    </source>
</evidence>
<name>A0A8J5UFY8_9ASCO</name>
<dbReference type="InterPro" id="IPR016342">
    <property type="entry name" value="AP_complex_bsu_1_2_4"/>
</dbReference>
<dbReference type="RefSeq" id="XP_049262411.1">
    <property type="nucleotide sequence ID" value="XM_049408252.1"/>
</dbReference>
<dbReference type="PANTHER" id="PTHR11134">
    <property type="entry name" value="ADAPTOR COMPLEX SUBUNIT BETA FAMILY MEMBER"/>
    <property type="match status" value="1"/>
</dbReference>
<evidence type="ECO:0000259" key="7">
    <source>
        <dbReference type="Pfam" id="PF01602"/>
    </source>
</evidence>
<accession>A0A8J5UFY8</accession>
<dbReference type="EMBL" id="JAGSYN010000183">
    <property type="protein sequence ID" value="KAG7662178.1"/>
    <property type="molecule type" value="Genomic_DNA"/>
</dbReference>
<dbReference type="Pfam" id="PF01602">
    <property type="entry name" value="Adaptin_N"/>
    <property type="match status" value="1"/>
</dbReference>
<evidence type="ECO:0000256" key="4">
    <source>
        <dbReference type="ARBA" id="ARBA00023136"/>
    </source>
</evidence>
<keyword evidence="4 5" id="KW-0472">Membrane</keyword>
<proteinExistence type="inferred from homology"/>
<dbReference type="InterPro" id="IPR002553">
    <property type="entry name" value="Clathrin/coatomer_adapt-like_N"/>
</dbReference>
<dbReference type="GO" id="GO:0030117">
    <property type="term" value="C:membrane coat"/>
    <property type="evidence" value="ECO:0007669"/>
    <property type="project" value="InterPro"/>
</dbReference>
<evidence type="ECO:0000313" key="9">
    <source>
        <dbReference type="Proteomes" id="UP000694255"/>
    </source>
</evidence>
<keyword evidence="9" id="KW-1185">Reference proteome</keyword>
<dbReference type="InterPro" id="IPR026739">
    <property type="entry name" value="AP_beta"/>
</dbReference>
<dbReference type="GO" id="GO:0012505">
    <property type="term" value="C:endomembrane system"/>
    <property type="evidence" value="ECO:0007669"/>
    <property type="project" value="UniProtKB-SubCell"/>
</dbReference>
<dbReference type="Proteomes" id="UP000694255">
    <property type="component" value="Unassembled WGS sequence"/>
</dbReference>
<keyword evidence="2 5" id="KW-0813">Transport</keyword>
<evidence type="ECO:0000256" key="6">
    <source>
        <dbReference type="SAM" id="MobiDB-lite"/>
    </source>
</evidence>
<gene>
    <name evidence="8" type="ORF">J8A68_004306</name>
</gene>
<comment type="subcellular location">
    <subcellularLocation>
        <location evidence="1">Endomembrane system</location>
    </subcellularLocation>
</comment>
<dbReference type="GO" id="GO:0006886">
    <property type="term" value="P:intracellular protein transport"/>
    <property type="evidence" value="ECO:0007669"/>
    <property type="project" value="InterPro"/>
</dbReference>
<evidence type="ECO:0000256" key="1">
    <source>
        <dbReference type="ARBA" id="ARBA00004308"/>
    </source>
</evidence>
<dbReference type="AlphaFoldDB" id="A0A8J5UFY8"/>
<evidence type="ECO:0000256" key="3">
    <source>
        <dbReference type="ARBA" id="ARBA00022927"/>
    </source>
</evidence>
<feature type="domain" description="Clathrin/coatomer adaptor adaptin-like N-terminal" evidence="7">
    <location>
        <begin position="17"/>
        <end position="536"/>
    </location>
</feature>
<comment type="function">
    <text evidence="5">Adaptins are components of the adaptor complexes which link clathrin to receptors in coated vesicles. Clathrin-associated protein complexes are believed to interact with the cytoplasmic tails of membrane proteins, leading to their selection and concentration.</text>
</comment>
<evidence type="ECO:0000256" key="5">
    <source>
        <dbReference type="PIRNR" id="PIRNR002291"/>
    </source>
</evidence>
<feature type="region of interest" description="Disordered" evidence="6">
    <location>
        <begin position="605"/>
        <end position="634"/>
    </location>
</feature>
<organism evidence="8 9">
    <name type="scientific">[Candida] subhashii</name>
    <dbReference type="NCBI Taxonomy" id="561895"/>
    <lineage>
        <taxon>Eukaryota</taxon>
        <taxon>Fungi</taxon>
        <taxon>Dikarya</taxon>
        <taxon>Ascomycota</taxon>
        <taxon>Saccharomycotina</taxon>
        <taxon>Pichiomycetes</taxon>
        <taxon>Debaryomycetaceae</taxon>
        <taxon>Spathaspora</taxon>
    </lineage>
</organism>
<dbReference type="GO" id="GO:0016192">
    <property type="term" value="P:vesicle-mediated transport"/>
    <property type="evidence" value="ECO:0007669"/>
    <property type="project" value="InterPro"/>
</dbReference>
<dbReference type="GeneID" id="73471106"/>
<protein>
    <recommendedName>
        <fullName evidence="5">AP complex subunit beta</fullName>
    </recommendedName>
</protein>
<evidence type="ECO:0000256" key="2">
    <source>
        <dbReference type="ARBA" id="ARBA00022448"/>
    </source>
</evidence>
<comment type="similarity">
    <text evidence="5">Belongs to the adaptor complexes large subunit family.</text>
</comment>
<dbReference type="OrthoDB" id="10254310at2759"/>
<reference evidence="8 9" key="1">
    <citation type="journal article" date="2021" name="DNA Res.">
        <title>Genome analysis of Candida subhashii reveals its hybrid nature and dual mitochondrial genome conformations.</title>
        <authorList>
            <person name="Mixao V."/>
            <person name="Hegedusova E."/>
            <person name="Saus E."/>
            <person name="Pryszcz L.P."/>
            <person name="Cillingova A."/>
            <person name="Nosek J."/>
            <person name="Gabaldon T."/>
        </authorList>
    </citation>
    <scope>NUCLEOTIDE SEQUENCE [LARGE SCALE GENOMIC DNA]</scope>
    <source>
        <strain evidence="8 9">CBS 10753</strain>
    </source>
</reference>
<dbReference type="PIRSF" id="PIRSF002291">
    <property type="entry name" value="AP_complex_beta"/>
    <property type="match status" value="1"/>
</dbReference>